<evidence type="ECO:0000313" key="2">
    <source>
        <dbReference type="EMBL" id="OTP74236.1"/>
    </source>
</evidence>
<reference evidence="2 3" key="1">
    <citation type="submission" date="2017-03" db="EMBL/GenBank/DDBJ databases">
        <title>Genome analysis of strain PAMC 26577.</title>
        <authorList>
            <person name="Oh H.-M."/>
            <person name="Yang J.-A."/>
        </authorList>
    </citation>
    <scope>NUCLEOTIDE SEQUENCE [LARGE SCALE GENOMIC DNA]</scope>
    <source>
        <strain evidence="2 3">PAMC 26577</strain>
    </source>
</reference>
<evidence type="ECO:0000313" key="3">
    <source>
        <dbReference type="Proteomes" id="UP000195221"/>
    </source>
</evidence>
<accession>A0A242MSB7</accession>
<proteinExistence type="predicted"/>
<evidence type="ECO:0000256" key="1">
    <source>
        <dbReference type="SAM" id="MobiDB-lite"/>
    </source>
</evidence>
<gene>
    <name evidence="2" type="ORF">PAMC26577_16585</name>
</gene>
<dbReference type="Proteomes" id="UP000195221">
    <property type="component" value="Unassembled WGS sequence"/>
</dbReference>
<name>A0A242MSB7_CABSO</name>
<protein>
    <submittedName>
        <fullName evidence="2">Uncharacterized protein</fullName>
    </submittedName>
</protein>
<organism evidence="2 3">
    <name type="scientific">Caballeronia sordidicola</name>
    <name type="common">Burkholderia sordidicola</name>
    <dbReference type="NCBI Taxonomy" id="196367"/>
    <lineage>
        <taxon>Bacteria</taxon>
        <taxon>Pseudomonadati</taxon>
        <taxon>Pseudomonadota</taxon>
        <taxon>Betaproteobacteria</taxon>
        <taxon>Burkholderiales</taxon>
        <taxon>Burkholderiaceae</taxon>
        <taxon>Caballeronia</taxon>
    </lineage>
</organism>
<dbReference type="AlphaFoldDB" id="A0A242MSB7"/>
<dbReference type="EMBL" id="NBTZ01000067">
    <property type="protein sequence ID" value="OTP74236.1"/>
    <property type="molecule type" value="Genomic_DNA"/>
</dbReference>
<sequence length="49" mass="5520">MMSNILQRSQSSRDAVRRDEPKPFDASVRAGIDVVQPASECWDLRRGTS</sequence>
<feature type="region of interest" description="Disordered" evidence="1">
    <location>
        <begin position="1"/>
        <end position="31"/>
    </location>
</feature>
<feature type="compositionally biased region" description="Basic and acidic residues" evidence="1">
    <location>
        <begin position="14"/>
        <end position="23"/>
    </location>
</feature>
<comment type="caution">
    <text evidence="2">The sequence shown here is derived from an EMBL/GenBank/DDBJ whole genome shotgun (WGS) entry which is preliminary data.</text>
</comment>
<feature type="compositionally biased region" description="Polar residues" evidence="1">
    <location>
        <begin position="1"/>
        <end position="13"/>
    </location>
</feature>